<keyword evidence="4" id="KW-0378">Hydrolase</keyword>
<feature type="active site" description="Charge relay system" evidence="2">
    <location>
        <position position="140"/>
    </location>
</feature>
<dbReference type="SUPFAM" id="SSF53474">
    <property type="entry name" value="alpha/beta-Hydrolases"/>
    <property type="match status" value="1"/>
</dbReference>
<feature type="active site" description="Charge relay system" evidence="2">
    <location>
        <position position="267"/>
    </location>
</feature>
<dbReference type="PIRSF" id="PIRSF005211">
    <property type="entry name" value="Ab_hydro_YheT"/>
    <property type="match status" value="1"/>
</dbReference>
<dbReference type="PANTHER" id="PTHR10794:SF94">
    <property type="entry name" value="ESTERASE YHET-RELATED"/>
    <property type="match status" value="1"/>
</dbReference>
<organism evidence="4 5">
    <name type="scientific">candidate division KSB3 bacterium</name>
    <dbReference type="NCBI Taxonomy" id="2044937"/>
    <lineage>
        <taxon>Bacteria</taxon>
        <taxon>candidate division KSB3</taxon>
    </lineage>
</organism>
<evidence type="ECO:0000313" key="5">
    <source>
        <dbReference type="Proteomes" id="UP000230821"/>
    </source>
</evidence>
<dbReference type="GO" id="GO:0047372">
    <property type="term" value="F:monoacylglycerol lipase activity"/>
    <property type="evidence" value="ECO:0007669"/>
    <property type="project" value="TreeGrafter"/>
</dbReference>
<dbReference type="InterPro" id="IPR012020">
    <property type="entry name" value="ABHD4"/>
</dbReference>
<proteinExistence type="inferred from homology"/>
<evidence type="ECO:0000256" key="2">
    <source>
        <dbReference type="PIRSR" id="PIRSR005211-1"/>
    </source>
</evidence>
<accession>A0A2G6K9Q0</accession>
<comment type="similarity">
    <text evidence="1">Belongs to the AB hydrolase superfamily. AB hydrolase 4 family.</text>
</comment>
<evidence type="ECO:0000313" key="4">
    <source>
        <dbReference type="EMBL" id="PIE31702.1"/>
    </source>
</evidence>
<evidence type="ECO:0000259" key="3">
    <source>
        <dbReference type="Pfam" id="PF00561"/>
    </source>
</evidence>
<feature type="active site" description="Charge relay system" evidence="2">
    <location>
        <position position="296"/>
    </location>
</feature>
<dbReference type="InterPro" id="IPR000073">
    <property type="entry name" value="AB_hydrolase_1"/>
</dbReference>
<dbReference type="AlphaFoldDB" id="A0A2G6K9Q0"/>
<sequence>MPLLQHSDYTPPFIFRNPHLHTIYPSIFRKVNGVSFTRERIDTPDGDFLDLDWSRIGAKKLILAIHGLEGSSHSGYIPGIIHAFQRRGWDGVALNLRSCSGEPNRLLRSYHSGATEDVETTIAYLLRHYHYTKIAIVGFSLGGNLTLKYLGERGASLPPEIFRAAAISTPCDLKSSAWQISEELGGLYLKNFLWHFRRKIRQKMKRMPGAISDENFHEIKTLRDYDERYTAPIHGFASAEDYWTRCSSKQFLPDICIPTFLLNAQDDPFLRQESFPFEEAQSSSYLFFEAPKFGGHVGFVARNLQQEYWHETRVVTFIHAEVENS</sequence>
<protein>
    <submittedName>
        <fullName evidence="4">Alpha/beta hydrolase</fullName>
    </submittedName>
</protein>
<dbReference type="Pfam" id="PF00561">
    <property type="entry name" value="Abhydrolase_1"/>
    <property type="match status" value="1"/>
</dbReference>
<dbReference type="InterPro" id="IPR050960">
    <property type="entry name" value="AB_hydrolase_4_sf"/>
</dbReference>
<dbReference type="PANTHER" id="PTHR10794">
    <property type="entry name" value="ABHYDROLASE DOMAIN-CONTAINING PROTEIN"/>
    <property type="match status" value="1"/>
</dbReference>
<evidence type="ECO:0000256" key="1">
    <source>
        <dbReference type="ARBA" id="ARBA00010884"/>
    </source>
</evidence>
<dbReference type="EMBL" id="PDSK01000132">
    <property type="protein sequence ID" value="PIE31702.1"/>
    <property type="molecule type" value="Genomic_DNA"/>
</dbReference>
<reference evidence="4 5" key="1">
    <citation type="submission" date="2017-10" db="EMBL/GenBank/DDBJ databases">
        <title>Novel microbial diversity and functional potential in the marine mammal oral microbiome.</title>
        <authorList>
            <person name="Dudek N.K."/>
            <person name="Sun C.L."/>
            <person name="Burstein D."/>
            <person name="Kantor R.S."/>
            <person name="Aliaga Goltsman D.S."/>
            <person name="Bik E.M."/>
            <person name="Thomas B.C."/>
            <person name="Banfield J.F."/>
            <person name="Relman D.A."/>
        </authorList>
    </citation>
    <scope>NUCLEOTIDE SEQUENCE [LARGE SCALE GENOMIC DNA]</scope>
    <source>
        <strain evidence="4">DOLJORAL78_47_16</strain>
    </source>
</reference>
<name>A0A2G6K9Q0_9BACT</name>
<dbReference type="InterPro" id="IPR029058">
    <property type="entry name" value="AB_hydrolase_fold"/>
</dbReference>
<comment type="caution">
    <text evidence="4">The sequence shown here is derived from an EMBL/GenBank/DDBJ whole genome shotgun (WGS) entry which is preliminary data.</text>
</comment>
<gene>
    <name evidence="4" type="ORF">CSA56_17555</name>
</gene>
<dbReference type="Proteomes" id="UP000230821">
    <property type="component" value="Unassembled WGS sequence"/>
</dbReference>
<dbReference type="Gene3D" id="3.40.50.1820">
    <property type="entry name" value="alpha/beta hydrolase"/>
    <property type="match status" value="1"/>
</dbReference>
<feature type="domain" description="AB hydrolase-1" evidence="3">
    <location>
        <begin position="61"/>
        <end position="277"/>
    </location>
</feature>
<dbReference type="GO" id="GO:0034338">
    <property type="term" value="F:short-chain carboxylesterase activity"/>
    <property type="evidence" value="ECO:0007669"/>
    <property type="project" value="TreeGrafter"/>
</dbReference>